<reference evidence="3" key="1">
    <citation type="submission" date="2021-02" db="EMBL/GenBank/DDBJ databases">
        <authorList>
            <person name="Palmer J.M."/>
        </authorList>
    </citation>
    <scope>NUCLEOTIDE SEQUENCE</scope>
    <source>
        <strain evidence="3">SCRP23</strain>
    </source>
</reference>
<keyword evidence="2" id="KW-1133">Transmembrane helix</keyword>
<feature type="compositionally biased region" description="Basic and acidic residues" evidence="1">
    <location>
        <begin position="1"/>
        <end position="13"/>
    </location>
</feature>
<evidence type="ECO:0000256" key="1">
    <source>
        <dbReference type="SAM" id="MobiDB-lite"/>
    </source>
</evidence>
<feature type="region of interest" description="Disordered" evidence="1">
    <location>
        <begin position="1"/>
        <end position="21"/>
    </location>
</feature>
<evidence type="ECO:0000313" key="3">
    <source>
        <dbReference type="EMBL" id="KAG7375579.1"/>
    </source>
</evidence>
<keyword evidence="2" id="KW-0812">Transmembrane</keyword>
<protein>
    <submittedName>
        <fullName evidence="3">Uncharacterized protein</fullName>
    </submittedName>
</protein>
<dbReference type="AlphaFoldDB" id="A0A8T1V645"/>
<gene>
    <name evidence="3" type="ORF">PHYBOEH_002327</name>
</gene>
<sequence length="105" mass="11570">MAADARQADDNSGRRLLSSGDRSFVNQVIHDPSMNYQPKYDKRLRELASRGSTNKKLHEDSSDDAHVGLGSAVLTVGALAAVGIASYWISSRKEQEHKEQEGKEQ</sequence>
<organism evidence="3 4">
    <name type="scientific">Phytophthora boehmeriae</name>
    <dbReference type="NCBI Taxonomy" id="109152"/>
    <lineage>
        <taxon>Eukaryota</taxon>
        <taxon>Sar</taxon>
        <taxon>Stramenopiles</taxon>
        <taxon>Oomycota</taxon>
        <taxon>Peronosporomycetes</taxon>
        <taxon>Peronosporales</taxon>
        <taxon>Peronosporaceae</taxon>
        <taxon>Phytophthora</taxon>
    </lineage>
</organism>
<name>A0A8T1V645_9STRA</name>
<accession>A0A8T1V645</accession>
<comment type="caution">
    <text evidence="3">The sequence shown here is derived from an EMBL/GenBank/DDBJ whole genome shotgun (WGS) entry which is preliminary data.</text>
</comment>
<keyword evidence="4" id="KW-1185">Reference proteome</keyword>
<evidence type="ECO:0000256" key="2">
    <source>
        <dbReference type="SAM" id="Phobius"/>
    </source>
</evidence>
<dbReference type="EMBL" id="JAGDFL010001574">
    <property type="protein sequence ID" value="KAG7375579.1"/>
    <property type="molecule type" value="Genomic_DNA"/>
</dbReference>
<proteinExistence type="predicted"/>
<keyword evidence="2" id="KW-0472">Membrane</keyword>
<evidence type="ECO:0000313" key="4">
    <source>
        <dbReference type="Proteomes" id="UP000693981"/>
    </source>
</evidence>
<feature type="transmembrane region" description="Helical" evidence="2">
    <location>
        <begin position="67"/>
        <end position="89"/>
    </location>
</feature>
<dbReference type="Proteomes" id="UP000693981">
    <property type="component" value="Unassembled WGS sequence"/>
</dbReference>